<dbReference type="STRING" id="1642818.AWE51_10335"/>
<protein>
    <recommendedName>
        <fullName evidence="4">Tetratricopeptide repeat protein</fullName>
    </recommendedName>
</protein>
<keyword evidence="3" id="KW-1185">Reference proteome</keyword>
<keyword evidence="1" id="KW-1133">Transmembrane helix</keyword>
<dbReference type="EMBL" id="LQRT01000024">
    <property type="protein sequence ID" value="KZS40028.1"/>
    <property type="molecule type" value="Genomic_DNA"/>
</dbReference>
<gene>
    <name evidence="2" type="ORF">AWE51_10335</name>
</gene>
<evidence type="ECO:0000313" key="3">
    <source>
        <dbReference type="Proteomes" id="UP000076715"/>
    </source>
</evidence>
<sequence>MKRTQELFENIDAYLKGDLKGEDLELFENALRSDVRLQEEVKKYELVKDALKDEDIIKFREKLRDIDHEIEQEKISATIPKKSFKQYYKIAAVFIAILGISSLLWLFNPLEKDLYAEYYVPYPISELTRSNEVTTIAELKEVSGYYKRKEYVKTIPILETLTLKYPKNDKLRLYLGNSYLNTNQEEKAIYLFENVLHNDTFRNDALWFLSLTYIKEDNKDKAIILLKDLASYENLYKKSAIDLLEDLQ</sequence>
<dbReference type="Proteomes" id="UP000076715">
    <property type="component" value="Unassembled WGS sequence"/>
</dbReference>
<evidence type="ECO:0000313" key="2">
    <source>
        <dbReference type="EMBL" id="KZS40028.1"/>
    </source>
</evidence>
<dbReference type="RefSeq" id="WP_066316264.1">
    <property type="nucleotide sequence ID" value="NZ_LQRT01000024.1"/>
</dbReference>
<keyword evidence="1" id="KW-0812">Transmembrane</keyword>
<dbReference type="SUPFAM" id="SSF48452">
    <property type="entry name" value="TPR-like"/>
    <property type="match status" value="1"/>
</dbReference>
<proteinExistence type="predicted"/>
<dbReference type="AlphaFoldDB" id="A0A162ZTS9"/>
<name>A0A162ZTS9_9FLAO</name>
<dbReference type="InterPro" id="IPR011990">
    <property type="entry name" value="TPR-like_helical_dom_sf"/>
</dbReference>
<accession>A0A162ZTS9</accession>
<dbReference type="OrthoDB" id="1451921at2"/>
<reference evidence="2 3" key="1">
    <citation type="submission" date="2016-01" db="EMBL/GenBank/DDBJ databases">
        <title>The draft genome sequence of Aquimarina sp. RZW4-3-2.</title>
        <authorList>
            <person name="Wang Y."/>
        </authorList>
    </citation>
    <scope>NUCLEOTIDE SEQUENCE [LARGE SCALE GENOMIC DNA]</scope>
    <source>
        <strain evidence="2 3">RZW4-3-2</strain>
    </source>
</reference>
<evidence type="ECO:0000256" key="1">
    <source>
        <dbReference type="SAM" id="Phobius"/>
    </source>
</evidence>
<evidence type="ECO:0008006" key="4">
    <source>
        <dbReference type="Google" id="ProtNLM"/>
    </source>
</evidence>
<dbReference type="Gene3D" id="1.25.40.10">
    <property type="entry name" value="Tetratricopeptide repeat domain"/>
    <property type="match status" value="1"/>
</dbReference>
<keyword evidence="1" id="KW-0472">Membrane</keyword>
<comment type="caution">
    <text evidence="2">The sequence shown here is derived from an EMBL/GenBank/DDBJ whole genome shotgun (WGS) entry which is preliminary data.</text>
</comment>
<organism evidence="2 3">
    <name type="scientific">Aquimarina aggregata</name>
    <dbReference type="NCBI Taxonomy" id="1642818"/>
    <lineage>
        <taxon>Bacteria</taxon>
        <taxon>Pseudomonadati</taxon>
        <taxon>Bacteroidota</taxon>
        <taxon>Flavobacteriia</taxon>
        <taxon>Flavobacteriales</taxon>
        <taxon>Flavobacteriaceae</taxon>
        <taxon>Aquimarina</taxon>
    </lineage>
</organism>
<feature type="transmembrane region" description="Helical" evidence="1">
    <location>
        <begin position="87"/>
        <end position="107"/>
    </location>
</feature>